<dbReference type="EMBL" id="CP069030">
    <property type="protein sequence ID" value="QRC98242.1"/>
    <property type="molecule type" value="Genomic_DNA"/>
</dbReference>
<keyword evidence="2" id="KW-1185">Reference proteome</keyword>
<protein>
    <submittedName>
        <fullName evidence="1">Uncharacterized protein</fullName>
    </submittedName>
</protein>
<evidence type="ECO:0000313" key="1">
    <source>
        <dbReference type="EMBL" id="QRC98242.1"/>
    </source>
</evidence>
<accession>A0A7U2F4K4</accession>
<sequence>MKRLKRALTCKDFIHPPNHRLPRQMPCAQRIAIMKWLPNLMPFYHPCLHTCPHPLQHSTLSKSSPPGVDAAVEHPRWLQGAGTRIRTRLLHNNSCSQLGRAKKDGSH</sequence>
<name>A0A7U2F4K4_PHANO</name>
<organism evidence="1 2">
    <name type="scientific">Phaeosphaeria nodorum (strain SN15 / ATCC MYA-4574 / FGSC 10173)</name>
    <name type="common">Glume blotch fungus</name>
    <name type="synonym">Parastagonospora nodorum</name>
    <dbReference type="NCBI Taxonomy" id="321614"/>
    <lineage>
        <taxon>Eukaryota</taxon>
        <taxon>Fungi</taxon>
        <taxon>Dikarya</taxon>
        <taxon>Ascomycota</taxon>
        <taxon>Pezizomycotina</taxon>
        <taxon>Dothideomycetes</taxon>
        <taxon>Pleosporomycetidae</taxon>
        <taxon>Pleosporales</taxon>
        <taxon>Pleosporineae</taxon>
        <taxon>Phaeosphaeriaceae</taxon>
        <taxon>Parastagonospora</taxon>
    </lineage>
</organism>
<dbReference type="AlphaFoldDB" id="A0A7U2F4K4"/>
<gene>
    <name evidence="1" type="ORF">JI435_043240</name>
</gene>
<dbReference type="Proteomes" id="UP000663193">
    <property type="component" value="Chromosome 8"/>
</dbReference>
<dbReference type="VEuPathDB" id="FungiDB:JI435_043240"/>
<reference evidence="2" key="1">
    <citation type="journal article" date="2021" name="BMC Genomics">
        <title>Chromosome-level genome assembly and manually-curated proteome of model necrotroph Parastagonospora nodorum Sn15 reveals a genome-wide trove of candidate effector homologs, and redundancy of virulence-related functions within an accessory chromosome.</title>
        <authorList>
            <person name="Bertazzoni S."/>
            <person name="Jones D.A.B."/>
            <person name="Phan H.T."/>
            <person name="Tan K.-C."/>
            <person name="Hane J.K."/>
        </authorList>
    </citation>
    <scope>NUCLEOTIDE SEQUENCE [LARGE SCALE GENOMIC DNA]</scope>
    <source>
        <strain evidence="2">SN15 / ATCC MYA-4574 / FGSC 10173)</strain>
    </source>
</reference>
<proteinExistence type="predicted"/>
<evidence type="ECO:0000313" key="2">
    <source>
        <dbReference type="Proteomes" id="UP000663193"/>
    </source>
</evidence>